<evidence type="ECO:0000313" key="3">
    <source>
        <dbReference type="EMBL" id="MST71552.1"/>
    </source>
</evidence>
<feature type="domain" description="PASTA" evidence="2">
    <location>
        <begin position="166"/>
        <end position="231"/>
    </location>
</feature>
<accession>A0A6N7X7R8</accession>
<reference evidence="3 4" key="1">
    <citation type="submission" date="2019-08" db="EMBL/GenBank/DDBJ databases">
        <title>In-depth cultivation of the pig gut microbiome towards novel bacterial diversity and tailored functional studies.</title>
        <authorList>
            <person name="Wylensek D."/>
            <person name="Hitch T.C.A."/>
            <person name="Clavel T."/>
        </authorList>
    </citation>
    <scope>NUCLEOTIDE SEQUENCE [LARGE SCALE GENOMIC DNA]</scope>
    <source>
        <strain evidence="3 4">CA-Schmier-601-WT-1</strain>
    </source>
</reference>
<name>A0A6N7X7R8_9ACTN</name>
<dbReference type="PROSITE" id="PS51178">
    <property type="entry name" value="PASTA"/>
    <property type="match status" value="3"/>
</dbReference>
<dbReference type="SMART" id="SM00740">
    <property type="entry name" value="PASTA"/>
    <property type="match status" value="3"/>
</dbReference>
<keyword evidence="4" id="KW-1185">Reference proteome</keyword>
<evidence type="ECO:0000256" key="1">
    <source>
        <dbReference type="SAM" id="Phobius"/>
    </source>
</evidence>
<feature type="transmembrane region" description="Helical" evidence="1">
    <location>
        <begin position="79"/>
        <end position="100"/>
    </location>
</feature>
<dbReference type="Proteomes" id="UP000469325">
    <property type="component" value="Unassembled WGS sequence"/>
</dbReference>
<gene>
    <name evidence="3" type="ORF">FYJ68_00210</name>
</gene>
<comment type="caution">
    <text evidence="3">The sequence shown here is derived from an EMBL/GenBank/DDBJ whole genome shotgun (WGS) entry which is preliminary data.</text>
</comment>
<feature type="domain" description="PASTA" evidence="2">
    <location>
        <begin position="232"/>
        <end position="293"/>
    </location>
</feature>
<organism evidence="3 4">
    <name type="scientific">Olsenella porci</name>
    <dbReference type="NCBI Taxonomy" id="2652279"/>
    <lineage>
        <taxon>Bacteria</taxon>
        <taxon>Bacillati</taxon>
        <taxon>Actinomycetota</taxon>
        <taxon>Coriobacteriia</taxon>
        <taxon>Coriobacteriales</taxon>
        <taxon>Atopobiaceae</taxon>
        <taxon>Olsenella</taxon>
    </lineage>
</organism>
<protein>
    <submittedName>
        <fullName evidence="3">PASTA domain-containing protein</fullName>
    </submittedName>
</protein>
<sequence length="491" mass="51732">MTRPSERRGLRRRPWADQVPAAAALVSACLVAPPRSGKIPLTETHLPRREACEMSDPMEDVPMPVDTDDDERHGRGRTVLAVTLVIALLVGGGAFVSYGLELWGGRTVPKVAGKSQAVATEVLQEKGFSVKVKEVAVDDGVGKAVSTNPAAGSRVDAGSTVTLSMGKARTIPKVVGKTLDEARSALEDEGAGEVALQYQSSDGDSGVVLSVSPAEGSTFTSRDKVTLTVSQPVTVPYVVGKSEEDATKLLEDAGLTASVTYVDSDEEGGAVVSSTPAQGTRLDGTKVTLSVSRKGPSDYHHLADYLGYSSKTLDAYLAGKGFALKYSHTNSDGMAQALYSGGDKGTITFSSIPWSHSFETSNNSSDNVMAKGADYEGVRFDVPSSEWPSSVSDLSKDSIQGIMTLCGLTGMRGSCNNSTIKLPSGTKDTSTAFVCAYGEMDDLVWTVLIANEGGNTRVSVTCAPKSLYANYDLSPFDGSYCDMAAYIDVYK</sequence>
<dbReference type="AlphaFoldDB" id="A0A6N7X7R8"/>
<keyword evidence="1" id="KW-1133">Transmembrane helix</keyword>
<dbReference type="Pfam" id="PF03793">
    <property type="entry name" value="PASTA"/>
    <property type="match status" value="3"/>
</dbReference>
<dbReference type="Gene3D" id="3.30.10.20">
    <property type="match status" value="3"/>
</dbReference>
<keyword evidence="1" id="KW-0472">Membrane</keyword>
<evidence type="ECO:0000259" key="2">
    <source>
        <dbReference type="PROSITE" id="PS51178"/>
    </source>
</evidence>
<dbReference type="EMBL" id="VUNC01000001">
    <property type="protein sequence ID" value="MST71552.1"/>
    <property type="molecule type" value="Genomic_DNA"/>
</dbReference>
<evidence type="ECO:0000313" key="4">
    <source>
        <dbReference type="Proteomes" id="UP000469325"/>
    </source>
</evidence>
<dbReference type="PROSITE" id="PS51257">
    <property type="entry name" value="PROKAR_LIPOPROTEIN"/>
    <property type="match status" value="1"/>
</dbReference>
<keyword evidence="1" id="KW-0812">Transmembrane</keyword>
<feature type="domain" description="PASTA" evidence="2">
    <location>
        <begin position="104"/>
        <end position="164"/>
    </location>
</feature>
<dbReference type="CDD" id="cd06577">
    <property type="entry name" value="PASTA_pknB"/>
    <property type="match status" value="3"/>
</dbReference>
<proteinExistence type="predicted"/>
<dbReference type="InterPro" id="IPR005543">
    <property type="entry name" value="PASTA_dom"/>
</dbReference>